<reference evidence="3 4" key="1">
    <citation type="submission" date="2020-07" db="EMBL/GenBank/DDBJ databases">
        <title>Genomic Encyclopedia of Type Strains, Phase IV (KMG-V): Genome sequencing to study the core and pangenomes of soil and plant-associated prokaryotes.</title>
        <authorList>
            <person name="Whitman W."/>
        </authorList>
    </citation>
    <scope>NUCLEOTIDE SEQUENCE [LARGE SCALE GENOMIC DNA]</scope>
    <source>
        <strain evidence="3 4">AN3</strain>
    </source>
</reference>
<feature type="domain" description="Activator of Hsp90 ATPase homologue 1/2-like C-terminal" evidence="2">
    <location>
        <begin position="15"/>
        <end position="151"/>
    </location>
</feature>
<evidence type="ECO:0000256" key="1">
    <source>
        <dbReference type="ARBA" id="ARBA00006817"/>
    </source>
</evidence>
<name>A0A839EKI4_9HYPH</name>
<dbReference type="Pfam" id="PF08327">
    <property type="entry name" value="AHSA1"/>
    <property type="match status" value="1"/>
</dbReference>
<sequence length="156" mass="17576">MPAEESELTIARFINAPPALVWKAWSTREHLAKWWIPAPIECKVIKLDLHPGGAFETRMREGGGEFQPHVDGCFLEIIPEAKLVFTTVLTEGWKPVEPWLALTAIITFEAEGSGTRYSARVLHKNPADSRKHEEMGFHDGWGTTIDQLAVFAERLK</sequence>
<protein>
    <submittedName>
        <fullName evidence="3">Uncharacterized protein YndB with AHSA1/START domain</fullName>
    </submittedName>
</protein>
<dbReference type="InterPro" id="IPR013538">
    <property type="entry name" value="ASHA1/2-like_C"/>
</dbReference>
<dbReference type="AlphaFoldDB" id="A0A839EKI4"/>
<gene>
    <name evidence="3" type="ORF">FHW16_001678</name>
</gene>
<dbReference type="SUPFAM" id="SSF55961">
    <property type="entry name" value="Bet v1-like"/>
    <property type="match status" value="1"/>
</dbReference>
<evidence type="ECO:0000259" key="2">
    <source>
        <dbReference type="Pfam" id="PF08327"/>
    </source>
</evidence>
<evidence type="ECO:0000313" key="3">
    <source>
        <dbReference type="EMBL" id="MBA8877996.1"/>
    </source>
</evidence>
<evidence type="ECO:0000313" key="4">
    <source>
        <dbReference type="Proteomes" id="UP000549052"/>
    </source>
</evidence>
<dbReference type="Proteomes" id="UP000549052">
    <property type="component" value="Unassembled WGS sequence"/>
</dbReference>
<dbReference type="RefSeq" id="WP_182548587.1">
    <property type="nucleotide sequence ID" value="NZ_JACGXN010000001.1"/>
</dbReference>
<accession>A0A839EKI4</accession>
<dbReference type="CDD" id="cd08896">
    <property type="entry name" value="SRPBCC_CalC_Aha1-like_3"/>
    <property type="match status" value="1"/>
</dbReference>
<dbReference type="InterPro" id="IPR023393">
    <property type="entry name" value="START-like_dom_sf"/>
</dbReference>
<comment type="similarity">
    <text evidence="1">Belongs to the AHA1 family.</text>
</comment>
<dbReference type="Gene3D" id="3.30.530.20">
    <property type="match status" value="1"/>
</dbReference>
<dbReference type="EMBL" id="JACGXN010000001">
    <property type="protein sequence ID" value="MBA8877996.1"/>
    <property type="molecule type" value="Genomic_DNA"/>
</dbReference>
<comment type="caution">
    <text evidence="3">The sequence shown here is derived from an EMBL/GenBank/DDBJ whole genome shotgun (WGS) entry which is preliminary data.</text>
</comment>
<organism evidence="3 4">
    <name type="scientific">Phyllobacterium myrsinacearum</name>
    <dbReference type="NCBI Taxonomy" id="28101"/>
    <lineage>
        <taxon>Bacteria</taxon>
        <taxon>Pseudomonadati</taxon>
        <taxon>Pseudomonadota</taxon>
        <taxon>Alphaproteobacteria</taxon>
        <taxon>Hyphomicrobiales</taxon>
        <taxon>Phyllobacteriaceae</taxon>
        <taxon>Phyllobacterium</taxon>
    </lineage>
</organism>
<proteinExistence type="inferred from homology"/>
<keyword evidence="4" id="KW-1185">Reference proteome</keyword>